<reference evidence="8 9" key="1">
    <citation type="journal article" date="2018" name="Evol. Lett.">
        <title>Horizontal gene cluster transfer increased hallucinogenic mushroom diversity.</title>
        <authorList>
            <person name="Reynolds H.T."/>
            <person name="Vijayakumar V."/>
            <person name="Gluck-Thaler E."/>
            <person name="Korotkin H.B."/>
            <person name="Matheny P.B."/>
            <person name="Slot J.C."/>
        </authorList>
    </citation>
    <scope>NUCLEOTIDE SEQUENCE [LARGE SCALE GENOMIC DNA]</scope>
    <source>
        <strain evidence="8 9">SRW20</strain>
    </source>
</reference>
<evidence type="ECO:0000256" key="1">
    <source>
        <dbReference type="ARBA" id="ARBA00022527"/>
    </source>
</evidence>
<dbReference type="InterPro" id="IPR011009">
    <property type="entry name" value="Kinase-like_dom_sf"/>
</dbReference>
<dbReference type="Gene3D" id="1.10.510.10">
    <property type="entry name" value="Transferase(Phosphotransferase) domain 1"/>
    <property type="match status" value="1"/>
</dbReference>
<sequence>LLQHKGYLGRELAQFYCAQLILAIHSLHKKGILHRDIKTDNIFLSPSGHLILADLGLAENIAQHEGGEESLAQCFPAWVAARAKGGDDFPFLWVGHANPLGTCGVAGTFWYTAPEVFRKEHYSFGVDYWSVGVVYHELITGHIPFNHYKPYPENKRPMLDFRIKPGQLKDVAAWEIEAISELLQSRPEDRPQTLTAIKNNRIFQGVDWAKMARREIPPPLLPPPLHEG</sequence>
<dbReference type="GO" id="GO:0004674">
    <property type="term" value="F:protein serine/threonine kinase activity"/>
    <property type="evidence" value="ECO:0007669"/>
    <property type="project" value="UniProtKB-KW"/>
</dbReference>
<feature type="domain" description="Protein kinase" evidence="6">
    <location>
        <begin position="1"/>
        <end position="203"/>
    </location>
</feature>
<dbReference type="PROSITE" id="PS00108">
    <property type="entry name" value="PROTEIN_KINASE_ST"/>
    <property type="match status" value="1"/>
</dbReference>
<proteinExistence type="predicted"/>
<feature type="domain" description="AGC-kinase C-terminal" evidence="7">
    <location>
        <begin position="204"/>
        <end position="228"/>
    </location>
</feature>
<evidence type="ECO:0000313" key="9">
    <source>
        <dbReference type="Proteomes" id="UP000284706"/>
    </source>
</evidence>
<dbReference type="OrthoDB" id="4062651at2759"/>
<dbReference type="EMBL" id="NHYE01005234">
    <property type="protein sequence ID" value="PPQ75714.1"/>
    <property type="molecule type" value="Genomic_DNA"/>
</dbReference>
<accession>A0A409WB29</accession>
<dbReference type="InterPro" id="IPR000961">
    <property type="entry name" value="AGC-kinase_C"/>
</dbReference>
<keyword evidence="4" id="KW-0418">Kinase</keyword>
<evidence type="ECO:0000256" key="3">
    <source>
        <dbReference type="ARBA" id="ARBA00022741"/>
    </source>
</evidence>
<dbReference type="GO" id="GO:0005524">
    <property type="term" value="F:ATP binding"/>
    <property type="evidence" value="ECO:0007669"/>
    <property type="project" value="UniProtKB-KW"/>
</dbReference>
<keyword evidence="3" id="KW-0547">Nucleotide-binding</keyword>
<dbReference type="Pfam" id="PF00069">
    <property type="entry name" value="Pkinase"/>
    <property type="match status" value="1"/>
</dbReference>
<dbReference type="AlphaFoldDB" id="A0A409WB29"/>
<dbReference type="PROSITE" id="PS51285">
    <property type="entry name" value="AGC_KINASE_CTER"/>
    <property type="match status" value="1"/>
</dbReference>
<comment type="caution">
    <text evidence="8">The sequence shown here is derived from an EMBL/GenBank/DDBJ whole genome shotgun (WGS) entry which is preliminary data.</text>
</comment>
<evidence type="ECO:0000259" key="7">
    <source>
        <dbReference type="PROSITE" id="PS51285"/>
    </source>
</evidence>
<protein>
    <recommendedName>
        <fullName evidence="10">Protein kinase domain-containing protein</fullName>
    </recommendedName>
</protein>
<evidence type="ECO:0008006" key="10">
    <source>
        <dbReference type="Google" id="ProtNLM"/>
    </source>
</evidence>
<evidence type="ECO:0000259" key="6">
    <source>
        <dbReference type="PROSITE" id="PS50011"/>
    </source>
</evidence>
<dbReference type="STRING" id="231916.A0A409WB29"/>
<keyword evidence="9" id="KW-1185">Reference proteome</keyword>
<dbReference type="InParanoid" id="A0A409WB29"/>
<feature type="non-terminal residue" evidence="8">
    <location>
        <position position="1"/>
    </location>
</feature>
<gene>
    <name evidence="8" type="ORF">CVT26_000955</name>
</gene>
<evidence type="ECO:0000256" key="4">
    <source>
        <dbReference type="ARBA" id="ARBA00022777"/>
    </source>
</evidence>
<evidence type="ECO:0000313" key="8">
    <source>
        <dbReference type="EMBL" id="PPQ75714.1"/>
    </source>
</evidence>
<dbReference type="PANTHER" id="PTHR24351">
    <property type="entry name" value="RIBOSOMAL PROTEIN S6 KINASE"/>
    <property type="match status" value="1"/>
</dbReference>
<evidence type="ECO:0000256" key="5">
    <source>
        <dbReference type="ARBA" id="ARBA00022840"/>
    </source>
</evidence>
<dbReference type="InterPro" id="IPR000719">
    <property type="entry name" value="Prot_kinase_dom"/>
</dbReference>
<organism evidence="8 9">
    <name type="scientific">Gymnopilus dilepis</name>
    <dbReference type="NCBI Taxonomy" id="231916"/>
    <lineage>
        <taxon>Eukaryota</taxon>
        <taxon>Fungi</taxon>
        <taxon>Dikarya</taxon>
        <taxon>Basidiomycota</taxon>
        <taxon>Agaricomycotina</taxon>
        <taxon>Agaricomycetes</taxon>
        <taxon>Agaricomycetidae</taxon>
        <taxon>Agaricales</taxon>
        <taxon>Agaricineae</taxon>
        <taxon>Hymenogastraceae</taxon>
        <taxon>Gymnopilus</taxon>
    </lineage>
</organism>
<dbReference type="SMART" id="SM00220">
    <property type="entry name" value="S_TKc"/>
    <property type="match status" value="1"/>
</dbReference>
<dbReference type="SUPFAM" id="SSF56112">
    <property type="entry name" value="Protein kinase-like (PK-like)"/>
    <property type="match status" value="1"/>
</dbReference>
<keyword evidence="2" id="KW-0808">Transferase</keyword>
<dbReference type="InterPro" id="IPR008271">
    <property type="entry name" value="Ser/Thr_kinase_AS"/>
</dbReference>
<dbReference type="Proteomes" id="UP000284706">
    <property type="component" value="Unassembled WGS sequence"/>
</dbReference>
<name>A0A409WB29_9AGAR</name>
<evidence type="ECO:0000256" key="2">
    <source>
        <dbReference type="ARBA" id="ARBA00022679"/>
    </source>
</evidence>
<keyword evidence="5" id="KW-0067">ATP-binding</keyword>
<dbReference type="PROSITE" id="PS50011">
    <property type="entry name" value="PROTEIN_KINASE_DOM"/>
    <property type="match status" value="1"/>
</dbReference>
<keyword evidence="1" id="KW-0723">Serine/threonine-protein kinase</keyword>